<name>A0AAD7GHW8_MYCRO</name>
<dbReference type="EMBL" id="JARKIE010000077">
    <property type="protein sequence ID" value="KAJ7688756.1"/>
    <property type="molecule type" value="Genomic_DNA"/>
</dbReference>
<keyword evidence="2" id="KW-1185">Reference proteome</keyword>
<evidence type="ECO:0000313" key="2">
    <source>
        <dbReference type="Proteomes" id="UP001221757"/>
    </source>
</evidence>
<reference evidence="1" key="1">
    <citation type="submission" date="2023-03" db="EMBL/GenBank/DDBJ databases">
        <title>Massive genome expansion in bonnet fungi (Mycena s.s.) driven by repeated elements and novel gene families across ecological guilds.</title>
        <authorList>
            <consortium name="Lawrence Berkeley National Laboratory"/>
            <person name="Harder C.B."/>
            <person name="Miyauchi S."/>
            <person name="Viragh M."/>
            <person name="Kuo A."/>
            <person name="Thoen E."/>
            <person name="Andreopoulos B."/>
            <person name="Lu D."/>
            <person name="Skrede I."/>
            <person name="Drula E."/>
            <person name="Henrissat B."/>
            <person name="Morin E."/>
            <person name="Kohler A."/>
            <person name="Barry K."/>
            <person name="LaButti K."/>
            <person name="Morin E."/>
            <person name="Salamov A."/>
            <person name="Lipzen A."/>
            <person name="Mereny Z."/>
            <person name="Hegedus B."/>
            <person name="Baldrian P."/>
            <person name="Stursova M."/>
            <person name="Weitz H."/>
            <person name="Taylor A."/>
            <person name="Grigoriev I.V."/>
            <person name="Nagy L.G."/>
            <person name="Martin F."/>
            <person name="Kauserud H."/>
        </authorList>
    </citation>
    <scope>NUCLEOTIDE SEQUENCE</scope>
    <source>
        <strain evidence="1">CBHHK067</strain>
    </source>
</reference>
<organism evidence="1 2">
    <name type="scientific">Mycena rosella</name>
    <name type="common">Pink bonnet</name>
    <name type="synonym">Agaricus rosellus</name>
    <dbReference type="NCBI Taxonomy" id="1033263"/>
    <lineage>
        <taxon>Eukaryota</taxon>
        <taxon>Fungi</taxon>
        <taxon>Dikarya</taxon>
        <taxon>Basidiomycota</taxon>
        <taxon>Agaricomycotina</taxon>
        <taxon>Agaricomycetes</taxon>
        <taxon>Agaricomycetidae</taxon>
        <taxon>Agaricales</taxon>
        <taxon>Marasmiineae</taxon>
        <taxon>Mycenaceae</taxon>
        <taxon>Mycena</taxon>
    </lineage>
</organism>
<sequence>MSSLKWRFLRQPARFVGVVSDVGESGMPIAASLHRKRIRNKSEEVDSPFLGRLTAKLVHKATIAPAPSLASKQHRAERHLLGHLRQCPRMTALKIELHHGSIECYSTAAEVESRRVLQVAFSASGTGVPGAPEAEMVVPTFPFLPSFPWDQRETGQMAKH</sequence>
<proteinExistence type="predicted"/>
<gene>
    <name evidence="1" type="ORF">B0H17DRAFT_1135511</name>
</gene>
<dbReference type="Proteomes" id="UP001221757">
    <property type="component" value="Unassembled WGS sequence"/>
</dbReference>
<comment type="caution">
    <text evidence="1">The sequence shown here is derived from an EMBL/GenBank/DDBJ whole genome shotgun (WGS) entry which is preliminary data.</text>
</comment>
<dbReference type="AlphaFoldDB" id="A0AAD7GHW8"/>
<evidence type="ECO:0000313" key="1">
    <source>
        <dbReference type="EMBL" id="KAJ7688756.1"/>
    </source>
</evidence>
<accession>A0AAD7GHW8</accession>
<protein>
    <submittedName>
        <fullName evidence="1">Uncharacterized protein</fullName>
    </submittedName>
</protein>